<dbReference type="Pfam" id="PF04389">
    <property type="entry name" value="Peptidase_M28"/>
    <property type="match status" value="1"/>
</dbReference>
<dbReference type="PANTHER" id="PTHR12053">
    <property type="entry name" value="PROTEASE FAMILY M28 PLASMA GLUTAMATE CARBOXYPEPTIDASE-RELATED"/>
    <property type="match status" value="1"/>
</dbReference>
<gene>
    <name evidence="22" type="ORF">OHT75_13100</name>
</gene>
<evidence type="ECO:0000256" key="3">
    <source>
        <dbReference type="ARBA" id="ARBA00004555"/>
    </source>
</evidence>
<evidence type="ECO:0000256" key="13">
    <source>
        <dbReference type="ARBA" id="ARBA00022833"/>
    </source>
</evidence>
<evidence type="ECO:0000259" key="21">
    <source>
        <dbReference type="Pfam" id="PF04389"/>
    </source>
</evidence>
<keyword evidence="6" id="KW-0964">Secreted</keyword>
<keyword evidence="17" id="KW-0325">Glycoprotein</keyword>
<dbReference type="PANTHER" id="PTHR12053:SF3">
    <property type="entry name" value="CARBOXYPEPTIDASE Q"/>
    <property type="match status" value="1"/>
</dbReference>
<keyword evidence="8" id="KW-0645">Protease</keyword>
<dbReference type="EMBL" id="JAPDMX010000028">
    <property type="protein sequence ID" value="MCW3173420.1"/>
    <property type="molecule type" value="Genomic_DNA"/>
</dbReference>
<dbReference type="Gene3D" id="3.40.630.10">
    <property type="entry name" value="Zn peptidases"/>
    <property type="match status" value="1"/>
</dbReference>
<evidence type="ECO:0000256" key="11">
    <source>
        <dbReference type="ARBA" id="ARBA00022801"/>
    </source>
</evidence>
<organism evidence="22 23">
    <name type="scientific">Shewanella subflava</name>
    <dbReference type="NCBI Taxonomy" id="2986476"/>
    <lineage>
        <taxon>Bacteria</taxon>
        <taxon>Pseudomonadati</taxon>
        <taxon>Pseudomonadota</taxon>
        <taxon>Gammaproteobacteria</taxon>
        <taxon>Alteromonadales</taxon>
        <taxon>Shewanellaceae</taxon>
        <taxon>Shewanella</taxon>
    </lineage>
</organism>
<evidence type="ECO:0000256" key="12">
    <source>
        <dbReference type="ARBA" id="ARBA00022824"/>
    </source>
</evidence>
<keyword evidence="23" id="KW-1185">Reference proteome</keyword>
<keyword evidence="7" id="KW-0121">Carboxypeptidase</keyword>
<comment type="subcellular location">
    <subcellularLocation>
        <location evidence="1">Endoplasmic reticulum</location>
    </subcellularLocation>
    <subcellularLocation>
        <location evidence="3">Golgi apparatus</location>
    </subcellularLocation>
    <subcellularLocation>
        <location evidence="2">Lysosome</location>
    </subcellularLocation>
    <subcellularLocation>
        <location evidence="4">Secreted</location>
    </subcellularLocation>
</comment>
<sequence>MKNYTRVSLTALFTMALLGCQSTPSSVQKMPELVINNSQDAIISQQLAQKALNSNAAYDIVESLTVEVGPRLAGTDKDIMAVDWAMEKLWLMGFDKVYKESVQVPAWSRGHASASIIAPYEQPLVITALGGSIATPIKGIQAPIVRFESLEELMLASPGRVEGKIVFIDHKTERHKEGNGYGVTVGGRSRGAVEAAKKGAVAIVIRSIGTDHDRMAHTGMMRYEEDVPKIPAAAMSIPDAELINGMLKRDPNIVMSLNMTSENLGIATSYNVIAEVTGSSKPDEIVLIGAHLDSWDEGTGAIDDGAGVAIVTAAAKLIQDLPQKPARTVRVVLYAAEEVGLVGGKAYAAQHADELEKHYIAAESDFGAGPIYQIDFNVAPNSFKQVQHQVSAMTRFGVALGTNDASGGPDVSMMPGLGVPVASLKQDGTDYFDYHHTPNDTLDKIDPKALAQNVAAYVQFAYMMAQSEIDLRPLASTK</sequence>
<comment type="caution">
    <text evidence="22">The sequence shown here is derived from an EMBL/GenBank/DDBJ whole genome shotgun (WGS) entry which is preliminary data.</text>
</comment>
<dbReference type="Gene3D" id="3.50.30.30">
    <property type="match status" value="1"/>
</dbReference>
<dbReference type="InterPro" id="IPR007484">
    <property type="entry name" value="Peptidase_M28"/>
</dbReference>
<accession>A0ABT3IBS7</accession>
<dbReference type="PROSITE" id="PS51257">
    <property type="entry name" value="PROKAR_LIPOPROTEIN"/>
    <property type="match status" value="1"/>
</dbReference>
<dbReference type="Proteomes" id="UP001163714">
    <property type="component" value="Unassembled WGS sequence"/>
</dbReference>
<name>A0ABT3IBS7_9GAMM</name>
<evidence type="ECO:0000256" key="1">
    <source>
        <dbReference type="ARBA" id="ARBA00004240"/>
    </source>
</evidence>
<evidence type="ECO:0000256" key="6">
    <source>
        <dbReference type="ARBA" id="ARBA00022525"/>
    </source>
</evidence>
<dbReference type="InterPro" id="IPR039866">
    <property type="entry name" value="CPQ"/>
</dbReference>
<evidence type="ECO:0000256" key="17">
    <source>
        <dbReference type="ARBA" id="ARBA00023180"/>
    </source>
</evidence>
<evidence type="ECO:0000256" key="2">
    <source>
        <dbReference type="ARBA" id="ARBA00004371"/>
    </source>
</evidence>
<evidence type="ECO:0000313" key="22">
    <source>
        <dbReference type="EMBL" id="MCW3173420.1"/>
    </source>
</evidence>
<evidence type="ECO:0000256" key="5">
    <source>
        <dbReference type="ARBA" id="ARBA00014116"/>
    </source>
</evidence>
<keyword evidence="9" id="KW-0479">Metal-binding</keyword>
<evidence type="ECO:0000313" key="23">
    <source>
        <dbReference type="Proteomes" id="UP001163714"/>
    </source>
</evidence>
<evidence type="ECO:0000256" key="9">
    <source>
        <dbReference type="ARBA" id="ARBA00022723"/>
    </source>
</evidence>
<evidence type="ECO:0000256" key="7">
    <source>
        <dbReference type="ARBA" id="ARBA00022645"/>
    </source>
</evidence>
<proteinExistence type="predicted"/>
<keyword evidence="18" id="KW-0458">Lysosome</keyword>
<keyword evidence="15" id="KW-0482">Metalloprotease</keyword>
<reference evidence="22" key="1">
    <citation type="submission" date="2022-10" db="EMBL/GenBank/DDBJ databases">
        <title>Shewanella flava sp. nov, isolated from the estuary of the Fenhe River into the Yellow River.</title>
        <authorList>
            <person name="Li Y."/>
        </authorList>
    </citation>
    <scope>NUCLEOTIDE SEQUENCE</scope>
    <source>
        <strain evidence="22">FYR11-62</strain>
    </source>
</reference>
<keyword evidence="11" id="KW-0378">Hydrolase</keyword>
<evidence type="ECO:0000256" key="20">
    <source>
        <dbReference type="ARBA" id="ARBA00033328"/>
    </source>
</evidence>
<keyword evidence="12" id="KW-0256">Endoplasmic reticulum</keyword>
<evidence type="ECO:0000256" key="19">
    <source>
        <dbReference type="ARBA" id="ARBA00025833"/>
    </source>
</evidence>
<evidence type="ECO:0000256" key="18">
    <source>
        <dbReference type="ARBA" id="ARBA00023228"/>
    </source>
</evidence>
<dbReference type="SUPFAM" id="SSF53187">
    <property type="entry name" value="Zn-dependent exopeptidases"/>
    <property type="match status" value="1"/>
</dbReference>
<keyword evidence="10" id="KW-0732">Signal</keyword>
<evidence type="ECO:0000256" key="8">
    <source>
        <dbReference type="ARBA" id="ARBA00022670"/>
    </source>
</evidence>
<keyword evidence="16" id="KW-0865">Zymogen</keyword>
<evidence type="ECO:0000256" key="15">
    <source>
        <dbReference type="ARBA" id="ARBA00023049"/>
    </source>
</evidence>
<protein>
    <recommendedName>
        <fullName evidence="5">Carboxypeptidase Q</fullName>
    </recommendedName>
    <alternativeName>
        <fullName evidence="20">Plasma glutamate carboxypeptidase</fullName>
    </alternativeName>
</protein>
<evidence type="ECO:0000256" key="4">
    <source>
        <dbReference type="ARBA" id="ARBA00004613"/>
    </source>
</evidence>
<evidence type="ECO:0000256" key="14">
    <source>
        <dbReference type="ARBA" id="ARBA00023034"/>
    </source>
</evidence>
<dbReference type="RefSeq" id="WP_264727312.1">
    <property type="nucleotide sequence ID" value="NZ_JAPDMX010000028.1"/>
</dbReference>
<keyword evidence="13" id="KW-0862">Zinc</keyword>
<evidence type="ECO:0000256" key="10">
    <source>
        <dbReference type="ARBA" id="ARBA00022729"/>
    </source>
</evidence>
<evidence type="ECO:0000256" key="16">
    <source>
        <dbReference type="ARBA" id="ARBA00023145"/>
    </source>
</evidence>
<feature type="domain" description="Peptidase M28" evidence="21">
    <location>
        <begin position="271"/>
        <end position="457"/>
    </location>
</feature>
<comment type="subunit">
    <text evidence="19">Homodimer. The monomeric form is inactive while the homodimer is active.</text>
</comment>
<keyword evidence="14" id="KW-0333">Golgi apparatus</keyword>